<dbReference type="AlphaFoldDB" id="S9VWJ5"/>
<accession>S9VWJ5</accession>
<dbReference type="OrthoDB" id="272404at2759"/>
<dbReference type="InterPro" id="IPR027267">
    <property type="entry name" value="AH/BAR_dom_sf"/>
</dbReference>
<dbReference type="PANTHER" id="PTHR38148:SF3">
    <property type="entry name" value="BAR DOMAIN-CONTAINING PROTEIN"/>
    <property type="match status" value="1"/>
</dbReference>
<gene>
    <name evidence="3" type="ORF">STCU_05408</name>
</gene>
<evidence type="ECO:0000256" key="2">
    <source>
        <dbReference type="SAM" id="MobiDB-lite"/>
    </source>
</evidence>
<dbReference type="Proteomes" id="UP000015354">
    <property type="component" value="Unassembled WGS sequence"/>
</dbReference>
<evidence type="ECO:0000313" key="3">
    <source>
        <dbReference type="EMBL" id="EPY27930.1"/>
    </source>
</evidence>
<proteinExistence type="predicted"/>
<evidence type="ECO:0000256" key="1">
    <source>
        <dbReference type="SAM" id="Coils"/>
    </source>
</evidence>
<dbReference type="EMBL" id="ATMH01005408">
    <property type="protein sequence ID" value="EPY27930.1"/>
    <property type="molecule type" value="Genomic_DNA"/>
</dbReference>
<dbReference type="Gene3D" id="1.20.1270.60">
    <property type="entry name" value="Arfaptin homology (AH) domain/BAR domain"/>
    <property type="match status" value="1"/>
</dbReference>
<dbReference type="SUPFAM" id="SSF103657">
    <property type="entry name" value="BAR/IMD domain-like"/>
    <property type="match status" value="1"/>
</dbReference>
<protein>
    <recommendedName>
        <fullName evidence="5">BAR domain-containing protein</fullName>
    </recommendedName>
</protein>
<comment type="caution">
    <text evidence="3">The sequence shown here is derived from an EMBL/GenBank/DDBJ whole genome shotgun (WGS) entry which is preliminary data.</text>
</comment>
<keyword evidence="4" id="KW-1185">Reference proteome</keyword>
<organism evidence="3 4">
    <name type="scientific">Strigomonas culicis</name>
    <dbReference type="NCBI Taxonomy" id="28005"/>
    <lineage>
        <taxon>Eukaryota</taxon>
        <taxon>Discoba</taxon>
        <taxon>Euglenozoa</taxon>
        <taxon>Kinetoplastea</taxon>
        <taxon>Metakinetoplastina</taxon>
        <taxon>Trypanosomatida</taxon>
        <taxon>Trypanosomatidae</taxon>
        <taxon>Strigomonadinae</taxon>
        <taxon>Strigomonas</taxon>
    </lineage>
</organism>
<evidence type="ECO:0008006" key="5">
    <source>
        <dbReference type="Google" id="ProtNLM"/>
    </source>
</evidence>
<keyword evidence="1" id="KW-0175">Coiled coil</keyword>
<name>S9VWJ5_9TRYP</name>
<reference evidence="3 4" key="1">
    <citation type="journal article" date="2013" name="PLoS ONE">
        <title>Predicting the Proteins of Angomonas deanei, Strigomonas culicis and Their Respective Endosymbionts Reveals New Aspects of the Trypanosomatidae Family.</title>
        <authorList>
            <person name="Motta M.C."/>
            <person name="Martins A.C."/>
            <person name="de Souza S.S."/>
            <person name="Catta-Preta C.M."/>
            <person name="Silva R."/>
            <person name="Klein C.C."/>
            <person name="de Almeida L.G."/>
            <person name="de Lima Cunha O."/>
            <person name="Ciapina L.P."/>
            <person name="Brocchi M."/>
            <person name="Colabardini A.C."/>
            <person name="de Araujo Lima B."/>
            <person name="Machado C.R."/>
            <person name="de Almeida Soares C.M."/>
            <person name="Probst C.M."/>
            <person name="de Menezes C.B."/>
            <person name="Thompson C.E."/>
            <person name="Bartholomeu D.C."/>
            <person name="Gradia D.F."/>
            <person name="Pavoni D.P."/>
            <person name="Grisard E.C."/>
            <person name="Fantinatti-Garboggini F."/>
            <person name="Marchini F.K."/>
            <person name="Rodrigues-Luiz G.F."/>
            <person name="Wagner G."/>
            <person name="Goldman G.H."/>
            <person name="Fietto J.L."/>
            <person name="Elias M.C."/>
            <person name="Goldman M.H."/>
            <person name="Sagot M.F."/>
            <person name="Pereira M."/>
            <person name="Stoco P.H."/>
            <person name="de Mendonca-Neto R.P."/>
            <person name="Teixeira S.M."/>
            <person name="Maciel T.E."/>
            <person name="de Oliveira Mendes T.A."/>
            <person name="Urmenyi T.P."/>
            <person name="de Souza W."/>
            <person name="Schenkman S."/>
            <person name="de Vasconcelos A.T."/>
        </authorList>
    </citation>
    <scope>NUCLEOTIDE SEQUENCE [LARGE SCALE GENOMIC DNA]</scope>
</reference>
<feature type="region of interest" description="Disordered" evidence="2">
    <location>
        <begin position="253"/>
        <end position="286"/>
    </location>
</feature>
<evidence type="ECO:0000313" key="4">
    <source>
        <dbReference type="Proteomes" id="UP000015354"/>
    </source>
</evidence>
<feature type="coiled-coil region" evidence="1">
    <location>
        <begin position="100"/>
        <end position="137"/>
    </location>
</feature>
<sequence length="347" mass="38772">MSMQIDYAFPRQVDDIERVKVAIGRFQTNMTKMMLLMKDFGVALESVSQSFRELTSCSFSQNEGVKHYVEAFRAEVSLLKDGSCFKDYNRLVHEAVVQPIEELKKVVKSTEKQKEARERTYKKYQDAKSKVDQIEKEYARKSKPLTSCAKYPQLKKKREGSLQTFQTENETFQASFRALVERVEDMTGRSLREYLHLNGAYMAAVLHCLTACDDSVQGVVARYKAQKLQERRAAVAVECARVDAALRLAPVGRDRSDGVLSDPSSSGPPVVPYATPRVSASGPPPAAVERVASAPVDVVDDHSMASGELSEPLTERQLIVRREEGVPPVYADPACEPINICADMFYA</sequence>
<feature type="compositionally biased region" description="Low complexity" evidence="2">
    <location>
        <begin position="258"/>
        <end position="268"/>
    </location>
</feature>
<dbReference type="CDD" id="cd07307">
    <property type="entry name" value="BAR"/>
    <property type="match status" value="1"/>
</dbReference>
<dbReference type="PANTHER" id="PTHR38148">
    <property type="entry name" value="BAR DOMAIN-CONTAINING PROTEIN"/>
    <property type="match status" value="1"/>
</dbReference>